<comment type="similarity">
    <text evidence="1 8">Belongs to the SOS response-associated peptidase family.</text>
</comment>
<reference evidence="10 11" key="1">
    <citation type="submission" date="2020-08" db="EMBL/GenBank/DDBJ databases">
        <title>Genomic Encyclopedia of Type Strains, Phase III (KMG-III): the genomes of soil and plant-associated and newly described type strains.</title>
        <authorList>
            <person name="Whitman W."/>
        </authorList>
    </citation>
    <scope>NUCLEOTIDE SEQUENCE [LARGE SCALE GENOMIC DNA]</scope>
    <source>
        <strain evidence="10 11">CECT 8654</strain>
    </source>
</reference>
<evidence type="ECO:0000256" key="7">
    <source>
        <dbReference type="ARBA" id="ARBA00023239"/>
    </source>
</evidence>
<proteinExistence type="inferred from homology"/>
<evidence type="ECO:0000256" key="2">
    <source>
        <dbReference type="ARBA" id="ARBA00022670"/>
    </source>
</evidence>
<dbReference type="Gene3D" id="3.90.1680.10">
    <property type="entry name" value="SOS response associated peptidase-like"/>
    <property type="match status" value="1"/>
</dbReference>
<dbReference type="RefSeq" id="WP_183409478.1">
    <property type="nucleotide sequence ID" value="NZ_JACHWY010000001.1"/>
</dbReference>
<organism evidence="10 11">
    <name type="scientific">Litorivivens lipolytica</name>
    <dbReference type="NCBI Taxonomy" id="1524264"/>
    <lineage>
        <taxon>Bacteria</taxon>
        <taxon>Pseudomonadati</taxon>
        <taxon>Pseudomonadota</taxon>
        <taxon>Gammaproteobacteria</taxon>
        <taxon>Litorivivens</taxon>
    </lineage>
</organism>
<dbReference type="SUPFAM" id="SSF143081">
    <property type="entry name" value="BB1717-like"/>
    <property type="match status" value="1"/>
</dbReference>
<dbReference type="GO" id="GO:0016829">
    <property type="term" value="F:lyase activity"/>
    <property type="evidence" value="ECO:0007669"/>
    <property type="project" value="UniProtKB-KW"/>
</dbReference>
<keyword evidence="3" id="KW-0227">DNA damage</keyword>
<dbReference type="Proteomes" id="UP000537130">
    <property type="component" value="Unassembled WGS sequence"/>
</dbReference>
<comment type="caution">
    <text evidence="10">The sequence shown here is derived from an EMBL/GenBank/DDBJ whole genome shotgun (WGS) entry which is preliminary data.</text>
</comment>
<dbReference type="Pfam" id="PF02586">
    <property type="entry name" value="SRAP"/>
    <property type="match status" value="1"/>
</dbReference>
<evidence type="ECO:0000256" key="5">
    <source>
        <dbReference type="ARBA" id="ARBA00023124"/>
    </source>
</evidence>
<evidence type="ECO:0000313" key="11">
    <source>
        <dbReference type="Proteomes" id="UP000537130"/>
    </source>
</evidence>
<evidence type="ECO:0000256" key="8">
    <source>
        <dbReference type="RuleBase" id="RU364100"/>
    </source>
</evidence>
<evidence type="ECO:0000313" key="10">
    <source>
        <dbReference type="EMBL" id="MBB3046812.1"/>
    </source>
</evidence>
<evidence type="ECO:0000256" key="3">
    <source>
        <dbReference type="ARBA" id="ARBA00022763"/>
    </source>
</evidence>
<dbReference type="GO" id="GO:0008233">
    <property type="term" value="F:peptidase activity"/>
    <property type="evidence" value="ECO:0007669"/>
    <property type="project" value="UniProtKB-KW"/>
</dbReference>
<dbReference type="EMBL" id="JACHWY010000001">
    <property type="protein sequence ID" value="MBB3046812.1"/>
    <property type="molecule type" value="Genomic_DNA"/>
</dbReference>
<dbReference type="PANTHER" id="PTHR13604">
    <property type="entry name" value="DC12-RELATED"/>
    <property type="match status" value="1"/>
</dbReference>
<dbReference type="GO" id="GO:0106300">
    <property type="term" value="P:protein-DNA covalent cross-linking repair"/>
    <property type="evidence" value="ECO:0007669"/>
    <property type="project" value="InterPro"/>
</dbReference>
<dbReference type="GO" id="GO:0006508">
    <property type="term" value="P:proteolysis"/>
    <property type="evidence" value="ECO:0007669"/>
    <property type="project" value="UniProtKB-KW"/>
</dbReference>
<dbReference type="AlphaFoldDB" id="A0A7W4W4N6"/>
<keyword evidence="6" id="KW-0238">DNA-binding</keyword>
<accession>A0A7W4W4N6</accession>
<keyword evidence="5" id="KW-0190">Covalent protein-DNA linkage</keyword>
<keyword evidence="11" id="KW-1185">Reference proteome</keyword>
<dbReference type="InterPro" id="IPR036590">
    <property type="entry name" value="SRAP-like"/>
</dbReference>
<keyword evidence="4 8" id="KW-0378">Hydrolase</keyword>
<keyword evidence="7" id="KW-0456">Lyase</keyword>
<feature type="region of interest" description="Disordered" evidence="9">
    <location>
        <begin position="182"/>
        <end position="204"/>
    </location>
</feature>
<dbReference type="InterPro" id="IPR003738">
    <property type="entry name" value="SRAP"/>
</dbReference>
<name>A0A7W4W4N6_9GAMM</name>
<dbReference type="EC" id="3.4.-.-" evidence="8"/>
<dbReference type="GO" id="GO:0003697">
    <property type="term" value="F:single-stranded DNA binding"/>
    <property type="evidence" value="ECO:0007669"/>
    <property type="project" value="InterPro"/>
</dbReference>
<sequence length="204" mass="23709">MCGAFEQHHRSVVALTRLLKEWPSDAERRRNIRPTMMAGTVDAEGYRERSWSLIPRWAKEPKLKYSTFNARAESLSEKATFRDPWRRSQRCVVPASAYFEWPVLEGKKQAFRLRRADGEVWLMAGLWESWEQGDEKRETFTVITTTPAQQIEWVHNRMPLMIDPKDLNCWLTGSPEEAKQLLDKKPSVDIEAVPGHPTDPVDDD</sequence>
<gene>
    <name evidence="10" type="ORF">FHR99_001048</name>
</gene>
<evidence type="ECO:0000256" key="6">
    <source>
        <dbReference type="ARBA" id="ARBA00023125"/>
    </source>
</evidence>
<keyword evidence="2 8" id="KW-0645">Protease</keyword>
<evidence type="ECO:0000256" key="1">
    <source>
        <dbReference type="ARBA" id="ARBA00008136"/>
    </source>
</evidence>
<protein>
    <recommendedName>
        <fullName evidence="8">Abasic site processing protein</fullName>
        <ecNumber evidence="8">3.4.-.-</ecNumber>
    </recommendedName>
</protein>
<dbReference type="PANTHER" id="PTHR13604:SF0">
    <property type="entry name" value="ABASIC SITE PROCESSING PROTEIN HMCES"/>
    <property type="match status" value="1"/>
</dbReference>
<evidence type="ECO:0000256" key="9">
    <source>
        <dbReference type="SAM" id="MobiDB-lite"/>
    </source>
</evidence>
<evidence type="ECO:0000256" key="4">
    <source>
        <dbReference type="ARBA" id="ARBA00022801"/>
    </source>
</evidence>